<dbReference type="InterPro" id="IPR046885">
    <property type="entry name" value="MnmA-like_C"/>
</dbReference>
<evidence type="ECO:0000259" key="9">
    <source>
        <dbReference type="Pfam" id="PF20259"/>
    </source>
</evidence>
<dbReference type="GO" id="GO:0016783">
    <property type="term" value="F:sulfurtransferase activity"/>
    <property type="evidence" value="ECO:0007669"/>
    <property type="project" value="InterPro"/>
</dbReference>
<sequence length="347" mass="39354">MSGGVDSSVAASIIKEKGYQAVGISLQLWNYSESDNRFGTCCSLDDLADARRVAEKIGIPYYILNMEKKFKEEVVDYFISEYMQARTPIPCTLCNQKLKFEEMIQKAESFGVKRVATGHYASIVKHSSGKFLVRRGRDRWKDQSYFLFNLSQDQLSRLEFPLGDMDKNEVRDRARQLGLNVAEKAESHEICFIPDNDYPKFIAKQLDDYAFQQGDIVNSKGEVLGKHRGYPAFTIGQRKGLNLGGLKEPHFVTHIDPVNNRITAGTKKELERANCFVSQINWCLDVEDITRADVQIRYRHQGVPATIKKLDSSRVIVEFDQPQLSIAPGQSAVFYQEDCVIGGGWLE</sequence>
<dbReference type="PANTHER" id="PTHR11933">
    <property type="entry name" value="TRNA 5-METHYLAMINOMETHYL-2-THIOURIDYLATE -METHYLTRANSFERASE"/>
    <property type="match status" value="1"/>
</dbReference>
<organism evidence="10">
    <name type="scientific">marine metagenome</name>
    <dbReference type="NCBI Taxonomy" id="408172"/>
    <lineage>
        <taxon>unclassified sequences</taxon>
        <taxon>metagenomes</taxon>
        <taxon>ecological metagenomes</taxon>
    </lineage>
</organism>
<keyword evidence="4" id="KW-0547">Nucleotide-binding</keyword>
<keyword evidence="7" id="KW-1015">Disulfide bond</keyword>
<keyword evidence="5" id="KW-0067">ATP-binding</keyword>
<dbReference type="Pfam" id="PF20258">
    <property type="entry name" value="tRNA_Me_trans_C"/>
    <property type="match status" value="1"/>
</dbReference>
<keyword evidence="6" id="KW-0694">RNA-binding</keyword>
<feature type="domain" description="tRNA-specific 2-thiouridylase MnmA-like C-terminal" evidence="8">
    <location>
        <begin position="274"/>
        <end position="345"/>
    </location>
</feature>
<dbReference type="EMBL" id="UINC01006793">
    <property type="protein sequence ID" value="SVA29664.1"/>
    <property type="molecule type" value="Genomic_DNA"/>
</dbReference>
<reference evidence="10" key="1">
    <citation type="submission" date="2018-05" db="EMBL/GenBank/DDBJ databases">
        <authorList>
            <person name="Lanie J.A."/>
            <person name="Ng W.-L."/>
            <person name="Kazmierczak K.M."/>
            <person name="Andrzejewski T.M."/>
            <person name="Davidsen T.M."/>
            <person name="Wayne K.J."/>
            <person name="Tettelin H."/>
            <person name="Glass J.I."/>
            <person name="Rusch D."/>
            <person name="Podicherti R."/>
            <person name="Tsui H.-C.T."/>
            <person name="Winkler M.E."/>
        </authorList>
    </citation>
    <scope>NUCLEOTIDE SEQUENCE</scope>
</reference>
<evidence type="ECO:0000256" key="3">
    <source>
        <dbReference type="ARBA" id="ARBA00022694"/>
    </source>
</evidence>
<dbReference type="FunFam" id="3.40.50.620:FF:000115">
    <property type="entry name" value="tRNA-specific 2-thiouridylase MnmA"/>
    <property type="match status" value="1"/>
</dbReference>
<gene>
    <name evidence="10" type="ORF">METZ01_LOCUS82518</name>
</gene>
<evidence type="ECO:0000259" key="8">
    <source>
        <dbReference type="Pfam" id="PF20258"/>
    </source>
</evidence>
<dbReference type="InterPro" id="IPR023382">
    <property type="entry name" value="MnmA-like_central_sf"/>
</dbReference>
<evidence type="ECO:0000256" key="2">
    <source>
        <dbReference type="ARBA" id="ARBA00022679"/>
    </source>
</evidence>
<dbReference type="InterPro" id="IPR014729">
    <property type="entry name" value="Rossmann-like_a/b/a_fold"/>
</dbReference>
<dbReference type="GO" id="GO:0005524">
    <property type="term" value="F:ATP binding"/>
    <property type="evidence" value="ECO:0007669"/>
    <property type="project" value="UniProtKB-KW"/>
</dbReference>
<dbReference type="Pfam" id="PF03054">
    <property type="entry name" value="tRNA_Me_trans"/>
    <property type="match status" value="1"/>
</dbReference>
<dbReference type="InterPro" id="IPR004506">
    <property type="entry name" value="MnmA-like"/>
</dbReference>
<dbReference type="GO" id="GO:0002143">
    <property type="term" value="P:tRNA wobble position uridine thiolation"/>
    <property type="evidence" value="ECO:0007669"/>
    <property type="project" value="TreeGrafter"/>
</dbReference>
<proteinExistence type="inferred from homology"/>
<evidence type="ECO:0000256" key="7">
    <source>
        <dbReference type="ARBA" id="ARBA00023157"/>
    </source>
</evidence>
<dbReference type="Pfam" id="PF20259">
    <property type="entry name" value="tRNA_Me_trans_M"/>
    <property type="match status" value="1"/>
</dbReference>
<evidence type="ECO:0000256" key="5">
    <source>
        <dbReference type="ARBA" id="ARBA00022840"/>
    </source>
</evidence>
<dbReference type="CDD" id="cd01998">
    <property type="entry name" value="MnmA_TRMU-like"/>
    <property type="match status" value="1"/>
</dbReference>
<evidence type="ECO:0000313" key="10">
    <source>
        <dbReference type="EMBL" id="SVA29664.1"/>
    </source>
</evidence>
<keyword evidence="2" id="KW-0808">Transferase</keyword>
<name>A0A381UNV0_9ZZZZ</name>
<dbReference type="InterPro" id="IPR046884">
    <property type="entry name" value="MnmA-like_central"/>
</dbReference>
<feature type="domain" description="tRNA-specific 2-thiouridylase MnmA-like central" evidence="9">
    <location>
        <begin position="210"/>
        <end position="263"/>
    </location>
</feature>
<dbReference type="HAMAP" id="MF_00144">
    <property type="entry name" value="tRNA_thiouridyl_MnmA"/>
    <property type="match status" value="1"/>
</dbReference>
<dbReference type="AlphaFoldDB" id="A0A381UNV0"/>
<dbReference type="GO" id="GO:0000049">
    <property type="term" value="F:tRNA binding"/>
    <property type="evidence" value="ECO:0007669"/>
    <property type="project" value="UniProtKB-KW"/>
</dbReference>
<dbReference type="NCBIfam" id="TIGR00420">
    <property type="entry name" value="trmU"/>
    <property type="match status" value="1"/>
</dbReference>
<evidence type="ECO:0000256" key="4">
    <source>
        <dbReference type="ARBA" id="ARBA00022741"/>
    </source>
</evidence>
<dbReference type="PANTHER" id="PTHR11933:SF5">
    <property type="entry name" value="MITOCHONDRIAL TRNA-SPECIFIC 2-THIOURIDYLASE 1"/>
    <property type="match status" value="1"/>
</dbReference>
<dbReference type="FunFam" id="2.30.30.280:FF:000001">
    <property type="entry name" value="tRNA-specific 2-thiouridylase MnmA"/>
    <property type="match status" value="1"/>
</dbReference>
<protein>
    <submittedName>
        <fullName evidence="10">Uncharacterized protein</fullName>
    </submittedName>
</protein>
<dbReference type="NCBIfam" id="NF001138">
    <property type="entry name" value="PRK00143.1"/>
    <property type="match status" value="1"/>
</dbReference>
<evidence type="ECO:0000256" key="1">
    <source>
        <dbReference type="ARBA" id="ARBA00022555"/>
    </source>
</evidence>
<accession>A0A381UNV0</accession>
<evidence type="ECO:0000256" key="6">
    <source>
        <dbReference type="ARBA" id="ARBA00022884"/>
    </source>
</evidence>
<keyword evidence="1" id="KW-0820">tRNA-binding</keyword>
<dbReference type="Gene3D" id="2.40.30.10">
    <property type="entry name" value="Translation factors"/>
    <property type="match status" value="1"/>
</dbReference>
<dbReference type="Gene3D" id="2.30.30.280">
    <property type="entry name" value="Adenine nucleotide alpha hydrolases-like domains"/>
    <property type="match status" value="1"/>
</dbReference>
<dbReference type="SUPFAM" id="SSF52402">
    <property type="entry name" value="Adenine nucleotide alpha hydrolases-like"/>
    <property type="match status" value="1"/>
</dbReference>
<dbReference type="Gene3D" id="3.40.50.620">
    <property type="entry name" value="HUPs"/>
    <property type="match status" value="1"/>
</dbReference>
<keyword evidence="3" id="KW-0819">tRNA processing</keyword>